<dbReference type="Proteomes" id="UP001054854">
    <property type="component" value="Unassembled WGS sequence"/>
</dbReference>
<dbReference type="EMBL" id="BNEK01000005">
    <property type="protein sequence ID" value="GHJ34147.1"/>
    <property type="molecule type" value="Genomic_DNA"/>
</dbReference>
<accession>A0ABQ3UEY2</accession>
<reference evidence="2" key="1">
    <citation type="submission" date="2024-05" db="EMBL/GenBank/DDBJ databases">
        <title>Whole genome shotgun sequence of Streptomyces hygroscopicus NBRC 113678.</title>
        <authorList>
            <person name="Komaki H."/>
            <person name="Tamura T."/>
        </authorList>
    </citation>
    <scope>NUCLEOTIDE SEQUENCE</scope>
    <source>
        <strain evidence="2">N11-34</strain>
    </source>
</reference>
<name>A0ABQ3UEY2_STRHY</name>
<feature type="compositionally biased region" description="Basic and acidic residues" evidence="1">
    <location>
        <begin position="140"/>
        <end position="150"/>
    </location>
</feature>
<proteinExistence type="predicted"/>
<evidence type="ECO:0000256" key="1">
    <source>
        <dbReference type="SAM" id="MobiDB-lite"/>
    </source>
</evidence>
<organism evidence="2 3">
    <name type="scientific">Streptomyces hygroscopicus</name>
    <dbReference type="NCBI Taxonomy" id="1912"/>
    <lineage>
        <taxon>Bacteria</taxon>
        <taxon>Bacillati</taxon>
        <taxon>Actinomycetota</taxon>
        <taxon>Actinomycetes</taxon>
        <taxon>Kitasatosporales</taxon>
        <taxon>Streptomycetaceae</taxon>
        <taxon>Streptomyces</taxon>
        <taxon>Streptomyces violaceusniger group</taxon>
    </lineage>
</organism>
<feature type="region of interest" description="Disordered" evidence="1">
    <location>
        <begin position="1"/>
        <end position="21"/>
    </location>
</feature>
<keyword evidence="3" id="KW-1185">Reference proteome</keyword>
<protein>
    <submittedName>
        <fullName evidence="2">Uncharacterized protein</fullName>
    </submittedName>
</protein>
<feature type="region of interest" description="Disordered" evidence="1">
    <location>
        <begin position="129"/>
        <end position="156"/>
    </location>
</feature>
<gene>
    <name evidence="2" type="ORF">TPA0910_85800</name>
</gene>
<sequence>MGHTGATLRPTIEESPDGVVETRSPVRGRLRLIAITAVTSGVAGRPGRPYTRVRRRGQAVPGAIGQMGLGDHRTMAATMGSTGVDDATPRRASLGCFRPRRPGRGHLCHRTGWDVGSRSRCARPVPAVVKRRRPSASPERWWRSPEEAEPKPLAQA</sequence>
<evidence type="ECO:0000313" key="2">
    <source>
        <dbReference type="EMBL" id="GHJ34147.1"/>
    </source>
</evidence>
<comment type="caution">
    <text evidence="2">The sequence shown here is derived from an EMBL/GenBank/DDBJ whole genome shotgun (WGS) entry which is preliminary data.</text>
</comment>
<evidence type="ECO:0000313" key="3">
    <source>
        <dbReference type="Proteomes" id="UP001054854"/>
    </source>
</evidence>